<dbReference type="AlphaFoldDB" id="M7W887"/>
<organism evidence="2 3">
    <name type="scientific">Entamoeba histolytica HM-3:IMSS</name>
    <dbReference type="NCBI Taxonomy" id="885315"/>
    <lineage>
        <taxon>Eukaryota</taxon>
        <taxon>Amoebozoa</taxon>
        <taxon>Evosea</taxon>
        <taxon>Archamoebae</taxon>
        <taxon>Mastigamoebida</taxon>
        <taxon>Entamoebidae</taxon>
        <taxon>Entamoeba</taxon>
    </lineage>
</organism>
<keyword evidence="1" id="KW-0812">Transmembrane</keyword>
<dbReference type="Proteomes" id="UP000030780">
    <property type="component" value="Unassembled WGS sequence"/>
</dbReference>
<gene>
    <name evidence="2" type="ORF">KM1_054160</name>
</gene>
<evidence type="ECO:0000313" key="3">
    <source>
        <dbReference type="Proteomes" id="UP000030780"/>
    </source>
</evidence>
<dbReference type="VEuPathDB" id="AmoebaDB:KM1_054160"/>
<keyword evidence="1" id="KW-1133">Transmembrane helix</keyword>
<reference evidence="2 3" key="1">
    <citation type="submission" date="2013-01" db="EMBL/GenBank/DDBJ databases">
        <authorList>
            <person name="Inman J."/>
            <person name="Zafar N."/>
            <person name="Lorenzi H."/>
            <person name="Caler E."/>
        </authorList>
    </citation>
    <scope>NUCLEOTIDE SEQUENCE [LARGE SCALE GENOMIC DNA]</scope>
    <source>
        <strain evidence="2 3">HM-3:IMSS</strain>
    </source>
</reference>
<evidence type="ECO:0000313" key="2">
    <source>
        <dbReference type="EMBL" id="EMS16487.1"/>
    </source>
</evidence>
<keyword evidence="1" id="KW-0472">Membrane</keyword>
<proteinExistence type="predicted"/>
<sequence length="67" mass="7950">MNNIVVLLFFIISILIIILICYISYNLIQIHILEERIKQKESEDEDYSDGEDPNYIEQYHMLGGEDE</sequence>
<dbReference type="EMBL" id="KB637409">
    <property type="protein sequence ID" value="EMS16487.1"/>
    <property type="molecule type" value="Genomic_DNA"/>
</dbReference>
<accession>M7W887</accession>
<protein>
    <submittedName>
        <fullName evidence="2">Uncharacterized protein</fullName>
    </submittedName>
</protein>
<name>M7W887_ENTHI</name>
<evidence type="ECO:0000256" key="1">
    <source>
        <dbReference type="SAM" id="Phobius"/>
    </source>
</evidence>
<feature type="transmembrane region" description="Helical" evidence="1">
    <location>
        <begin position="6"/>
        <end position="28"/>
    </location>
</feature>